<dbReference type="Proteomes" id="UP000070497">
    <property type="component" value="Unassembled WGS sequence"/>
</dbReference>
<name>A0A139NUM2_STROR</name>
<protein>
    <submittedName>
        <fullName evidence="2">Uncharacterized protein</fullName>
    </submittedName>
</protein>
<organism evidence="2 3">
    <name type="scientific">Streptococcus oralis</name>
    <dbReference type="NCBI Taxonomy" id="1303"/>
    <lineage>
        <taxon>Bacteria</taxon>
        <taxon>Bacillati</taxon>
        <taxon>Bacillota</taxon>
        <taxon>Bacilli</taxon>
        <taxon>Lactobacillales</taxon>
        <taxon>Streptococcaceae</taxon>
        <taxon>Streptococcus</taxon>
    </lineage>
</organism>
<proteinExistence type="predicted"/>
<keyword evidence="1" id="KW-0812">Transmembrane</keyword>
<dbReference type="PATRIC" id="fig|1303.77.peg.1755"/>
<keyword evidence="1" id="KW-1133">Transmembrane helix</keyword>
<keyword evidence="1" id="KW-0472">Membrane</keyword>
<comment type="caution">
    <text evidence="2">The sequence shown here is derived from an EMBL/GenBank/DDBJ whole genome shotgun (WGS) entry which is preliminary data.</text>
</comment>
<dbReference type="AlphaFoldDB" id="A0A139NUM2"/>
<evidence type="ECO:0000256" key="1">
    <source>
        <dbReference type="SAM" id="Phobius"/>
    </source>
</evidence>
<feature type="transmembrane region" description="Helical" evidence="1">
    <location>
        <begin position="12"/>
        <end position="34"/>
    </location>
</feature>
<dbReference type="EMBL" id="LQRI01000208">
    <property type="protein sequence ID" value="KXT79748.1"/>
    <property type="molecule type" value="Genomic_DNA"/>
</dbReference>
<evidence type="ECO:0000313" key="3">
    <source>
        <dbReference type="Proteomes" id="UP000070497"/>
    </source>
</evidence>
<dbReference type="RefSeq" id="WP_061419960.1">
    <property type="nucleotide sequence ID" value="NZ_KQ969339.1"/>
</dbReference>
<accession>A0A139NUM2</accession>
<feature type="transmembrane region" description="Helical" evidence="1">
    <location>
        <begin position="63"/>
        <end position="83"/>
    </location>
</feature>
<sequence length="204" mass="23901">MKKTFFQTTYNLNANLIVLALLSFFFKIGINLLIQMIETTKLSGMQGLFTTILDKLTALEHHIQLLSFCLILVPSFLILIELIQRLSKDSFWNYFKSIYQTSRMRQFLKQDEHSELVDTIENQTITRINPILKNFNQSVSRCTVDVRKESVIVLLAIPRTQQAQKLLKEMENDIKEEISSRNPNYYFSSPNRKGNKLWFIGTKR</sequence>
<gene>
    <name evidence="2" type="ORF">SORDD14_01576</name>
</gene>
<reference evidence="2 3" key="1">
    <citation type="submission" date="2016-01" db="EMBL/GenBank/DDBJ databases">
        <title>Highly variable Streptococcus oralis are common among viridans streptococci isolated from primates.</title>
        <authorList>
            <person name="Denapaite D."/>
            <person name="Rieger M."/>
            <person name="Koendgen S."/>
            <person name="Brueckner R."/>
            <person name="Ochigava I."/>
            <person name="Kappeler P."/>
            <person name="Maetz-Rensing K."/>
            <person name="Leendertz F."/>
            <person name="Hakenbeck R."/>
        </authorList>
    </citation>
    <scope>NUCLEOTIDE SEQUENCE [LARGE SCALE GENOMIC DNA]</scope>
    <source>
        <strain evidence="2 3">DD14</strain>
    </source>
</reference>
<evidence type="ECO:0000313" key="2">
    <source>
        <dbReference type="EMBL" id="KXT79748.1"/>
    </source>
</evidence>